<proteinExistence type="predicted"/>
<dbReference type="EMBL" id="JACSPU010000001">
    <property type="protein sequence ID" value="MBD8014097.1"/>
    <property type="molecule type" value="Genomic_DNA"/>
</dbReference>
<feature type="transmembrane region" description="Helical" evidence="1">
    <location>
        <begin position="35"/>
        <end position="54"/>
    </location>
</feature>
<organism evidence="2 3">
    <name type="scientific">Planococcus wigleyi</name>
    <dbReference type="NCBI Taxonomy" id="2762216"/>
    <lineage>
        <taxon>Bacteria</taxon>
        <taxon>Bacillati</taxon>
        <taxon>Bacillota</taxon>
        <taxon>Bacilli</taxon>
        <taxon>Bacillales</taxon>
        <taxon>Caryophanaceae</taxon>
        <taxon>Planococcus</taxon>
    </lineage>
</organism>
<accession>A0ABR8WAS2</accession>
<evidence type="ECO:0000313" key="3">
    <source>
        <dbReference type="Proteomes" id="UP000658980"/>
    </source>
</evidence>
<keyword evidence="1" id="KW-0812">Transmembrane</keyword>
<comment type="caution">
    <text evidence="2">The sequence shown here is derived from an EMBL/GenBank/DDBJ whole genome shotgun (WGS) entry which is preliminary data.</text>
</comment>
<dbReference type="RefSeq" id="WP_191714288.1">
    <property type="nucleotide sequence ID" value="NZ_JACSPU010000001.1"/>
</dbReference>
<evidence type="ECO:0000256" key="1">
    <source>
        <dbReference type="SAM" id="Phobius"/>
    </source>
</evidence>
<evidence type="ECO:0008006" key="4">
    <source>
        <dbReference type="Google" id="ProtNLM"/>
    </source>
</evidence>
<keyword evidence="1" id="KW-1133">Transmembrane helix</keyword>
<name>A0ABR8WAS2_9BACL</name>
<keyword evidence="1" id="KW-0472">Membrane</keyword>
<sequence length="63" mass="6801">MKDRIILAIILFCVLGAAAVSNIDFLSQTAKSAFYIVSMGILLIIGIVSLFALIKKGRNKEGM</sequence>
<dbReference type="Proteomes" id="UP000658980">
    <property type="component" value="Unassembled WGS sequence"/>
</dbReference>
<protein>
    <recommendedName>
        <fullName evidence="4">DUF3955 domain-containing protein</fullName>
    </recommendedName>
</protein>
<gene>
    <name evidence="2" type="ORF">H9630_04625</name>
</gene>
<evidence type="ECO:0000313" key="2">
    <source>
        <dbReference type="EMBL" id="MBD8014097.1"/>
    </source>
</evidence>
<reference evidence="2 3" key="1">
    <citation type="submission" date="2020-08" db="EMBL/GenBank/DDBJ databases">
        <title>A Genomic Blueprint of the Chicken Gut Microbiome.</title>
        <authorList>
            <person name="Gilroy R."/>
            <person name="Ravi A."/>
            <person name="Getino M."/>
            <person name="Pursley I."/>
            <person name="Horton D.L."/>
            <person name="Alikhan N.-F."/>
            <person name="Baker D."/>
            <person name="Gharbi K."/>
            <person name="Hall N."/>
            <person name="Watson M."/>
            <person name="Adriaenssens E.M."/>
            <person name="Foster-Nyarko E."/>
            <person name="Jarju S."/>
            <person name="Secka A."/>
            <person name="Antonio M."/>
            <person name="Oren A."/>
            <person name="Chaudhuri R."/>
            <person name="La Ragione R.M."/>
            <person name="Hildebrand F."/>
            <person name="Pallen M.J."/>
        </authorList>
    </citation>
    <scope>NUCLEOTIDE SEQUENCE [LARGE SCALE GENOMIC DNA]</scope>
    <source>
        <strain evidence="2 3">Sa1BUA13</strain>
    </source>
</reference>
<keyword evidence="3" id="KW-1185">Reference proteome</keyword>